<name>A0A2M8Q6S4_9CHLR</name>
<dbReference type="AlphaFoldDB" id="A0A2M8Q6S4"/>
<accession>A0A2M8Q6S4</accession>
<evidence type="ECO:0000313" key="3">
    <source>
        <dbReference type="Proteomes" id="UP000230790"/>
    </source>
</evidence>
<comment type="caution">
    <text evidence="2">The sequence shown here is derived from an EMBL/GenBank/DDBJ whole genome shotgun (WGS) entry which is preliminary data.</text>
</comment>
<dbReference type="EMBL" id="PGTN01001034">
    <property type="protein sequence ID" value="PJF45497.1"/>
    <property type="molecule type" value="Genomic_DNA"/>
</dbReference>
<feature type="non-terminal residue" evidence="2">
    <location>
        <position position="1"/>
    </location>
</feature>
<reference evidence="2 3" key="1">
    <citation type="submission" date="2017-11" db="EMBL/GenBank/DDBJ databases">
        <title>Evolution of Phototrophy in the Chloroflexi Phylum Driven by Horizontal Gene Transfer.</title>
        <authorList>
            <person name="Ward L.M."/>
            <person name="Hemp J."/>
            <person name="Shih P.M."/>
            <person name="Mcglynn S.E."/>
            <person name="Fischer W."/>
        </authorList>
    </citation>
    <scope>NUCLEOTIDE SEQUENCE [LARGE SCALE GENOMIC DNA]</scope>
    <source>
        <strain evidence="2">JP3_7</strain>
    </source>
</reference>
<feature type="non-terminal residue" evidence="2">
    <location>
        <position position="128"/>
    </location>
</feature>
<sequence>IDVLWIGTRRTKRRSRLLDKVMGELAAYGKRVLIVDGSGGPVYGEARTLLLNRAKIMLNLLPTWYDSALAYRWPLAAANRALLVTEDSLPHAPEFLPGEHYVAAPASQLTPTILDYLEHPEKREPIVE</sequence>
<dbReference type="Proteomes" id="UP000230790">
    <property type="component" value="Unassembled WGS sequence"/>
</dbReference>
<dbReference type="Pfam" id="PF13524">
    <property type="entry name" value="Glyco_trans_1_2"/>
    <property type="match status" value="1"/>
</dbReference>
<protein>
    <recommendedName>
        <fullName evidence="1">Spore protein YkvP/CgeB glycosyl transferase-like domain-containing protein</fullName>
    </recommendedName>
</protein>
<evidence type="ECO:0000313" key="2">
    <source>
        <dbReference type="EMBL" id="PJF45497.1"/>
    </source>
</evidence>
<organism evidence="2 3">
    <name type="scientific">Candidatus Thermofonsia Clade 3 bacterium</name>
    <dbReference type="NCBI Taxonomy" id="2364212"/>
    <lineage>
        <taxon>Bacteria</taxon>
        <taxon>Bacillati</taxon>
        <taxon>Chloroflexota</taxon>
        <taxon>Candidatus Thermofontia</taxon>
        <taxon>Candidatus Thermofonsia Clade 3</taxon>
    </lineage>
</organism>
<dbReference type="InterPro" id="IPR055259">
    <property type="entry name" value="YkvP/CgeB_Glyco_trans-like"/>
</dbReference>
<gene>
    <name evidence="2" type="ORF">CUN48_18585</name>
</gene>
<feature type="domain" description="Spore protein YkvP/CgeB glycosyl transferase-like" evidence="1">
    <location>
        <begin position="21"/>
        <end position="127"/>
    </location>
</feature>
<evidence type="ECO:0000259" key="1">
    <source>
        <dbReference type="Pfam" id="PF13524"/>
    </source>
</evidence>
<proteinExistence type="predicted"/>